<keyword evidence="3" id="KW-1185">Reference proteome</keyword>
<organism evidence="2 3">
    <name type="scientific">Edaphosphingomonas fennica</name>
    <dbReference type="NCBI Taxonomy" id="114404"/>
    <lineage>
        <taxon>Bacteria</taxon>
        <taxon>Pseudomonadati</taxon>
        <taxon>Pseudomonadota</taxon>
        <taxon>Alphaproteobacteria</taxon>
        <taxon>Sphingomonadales</taxon>
        <taxon>Rhizorhabdaceae</taxon>
        <taxon>Edaphosphingomonas</taxon>
    </lineage>
</organism>
<dbReference type="RefSeq" id="WP_107393672.1">
    <property type="nucleotide sequence ID" value="NZ_PHHF01000004.1"/>
</dbReference>
<dbReference type="EMBL" id="PHHF01000004">
    <property type="protein sequence ID" value="PTD27684.1"/>
    <property type="molecule type" value="Genomic_DNA"/>
</dbReference>
<dbReference type="AlphaFoldDB" id="A0A2T4I842"/>
<sequence>MKIEMDGASEQCARSHRDTDTARPIGDQHMLTVDGMAQDDDGMVKCVEIKQIDLARQSGARIDGQRRGLSFGTPKYMPGKIVQAAERRKRQDAIADEIAAADGQDAEWRPRAQQGP</sequence>
<gene>
    <name evidence="2" type="ORF">CV103_01045</name>
</gene>
<comment type="caution">
    <text evidence="2">The sequence shown here is derived from an EMBL/GenBank/DDBJ whole genome shotgun (WGS) entry which is preliminary data.</text>
</comment>
<proteinExistence type="predicted"/>
<evidence type="ECO:0000313" key="2">
    <source>
        <dbReference type="EMBL" id="PTD27684.1"/>
    </source>
</evidence>
<name>A0A2T4I842_9SPHN</name>
<feature type="region of interest" description="Disordered" evidence="1">
    <location>
        <begin position="1"/>
        <end position="27"/>
    </location>
</feature>
<accession>A0A2T4I842</accession>
<protein>
    <submittedName>
        <fullName evidence="2">Uncharacterized protein</fullName>
    </submittedName>
</protein>
<reference evidence="2 3" key="1">
    <citation type="submission" date="2017-11" db="EMBL/GenBank/DDBJ databases">
        <title>Sphingomonas oleivorans sp. nov., isolated from oil-contaminated soil.</title>
        <authorList>
            <person name="Wang L."/>
            <person name="Chen L."/>
        </authorList>
    </citation>
    <scope>NUCLEOTIDE SEQUENCE [LARGE SCALE GENOMIC DNA]</scope>
    <source>
        <strain evidence="2 3">K101</strain>
    </source>
</reference>
<evidence type="ECO:0000256" key="1">
    <source>
        <dbReference type="SAM" id="MobiDB-lite"/>
    </source>
</evidence>
<dbReference type="Proteomes" id="UP000241206">
    <property type="component" value="Unassembled WGS sequence"/>
</dbReference>
<evidence type="ECO:0000313" key="3">
    <source>
        <dbReference type="Proteomes" id="UP000241206"/>
    </source>
</evidence>